<evidence type="ECO:0000313" key="3">
    <source>
        <dbReference type="Proteomes" id="UP000034740"/>
    </source>
</evidence>
<dbReference type="AlphaFoldDB" id="A0A0G1XX88"/>
<keyword evidence="1" id="KW-0732">Signal</keyword>
<dbReference type="SUPFAM" id="SSF47090">
    <property type="entry name" value="PGBD-like"/>
    <property type="match status" value="1"/>
</dbReference>
<dbReference type="EMBL" id="LCRO01000003">
    <property type="protein sequence ID" value="KKW35798.1"/>
    <property type="molecule type" value="Genomic_DNA"/>
</dbReference>
<accession>A0A0G1XX88</accession>
<reference evidence="2 3" key="1">
    <citation type="journal article" date="2015" name="Nature">
        <title>rRNA introns, odd ribosomes, and small enigmatic genomes across a large radiation of phyla.</title>
        <authorList>
            <person name="Brown C.T."/>
            <person name="Hug L.A."/>
            <person name="Thomas B.C."/>
            <person name="Sharon I."/>
            <person name="Castelle C.J."/>
            <person name="Singh A."/>
            <person name="Wilkins M.J."/>
            <person name="Williams K.H."/>
            <person name="Banfield J.F."/>
        </authorList>
    </citation>
    <scope>NUCLEOTIDE SEQUENCE [LARGE SCALE GENOMIC DNA]</scope>
</reference>
<evidence type="ECO:0000313" key="2">
    <source>
        <dbReference type="EMBL" id="KKW35798.1"/>
    </source>
</evidence>
<dbReference type="PROSITE" id="PS51318">
    <property type="entry name" value="TAT"/>
    <property type="match status" value="1"/>
</dbReference>
<feature type="signal peptide" evidence="1">
    <location>
        <begin position="1"/>
        <end position="34"/>
    </location>
</feature>
<gene>
    <name evidence="2" type="ORF">UY83_C0003G0083</name>
</gene>
<name>A0A0G1XX88_9BACT</name>
<dbReference type="InterPro" id="IPR006311">
    <property type="entry name" value="TAT_signal"/>
</dbReference>
<protein>
    <recommendedName>
        <fullName evidence="4">Peptidoglycan binding-like domain-containing protein</fullName>
    </recommendedName>
</protein>
<comment type="caution">
    <text evidence="2">The sequence shown here is derived from an EMBL/GenBank/DDBJ whole genome shotgun (WGS) entry which is preliminary data.</text>
</comment>
<feature type="chain" id="PRO_5002540940" description="Peptidoglycan binding-like domain-containing protein" evidence="1">
    <location>
        <begin position="35"/>
        <end position="1169"/>
    </location>
</feature>
<dbReference type="InterPro" id="IPR036366">
    <property type="entry name" value="PGBDSf"/>
</dbReference>
<organism evidence="2 3">
    <name type="scientific">Candidatus Adlerbacteria bacterium GW2011_GWA1_54_10</name>
    <dbReference type="NCBI Taxonomy" id="1618605"/>
    <lineage>
        <taxon>Bacteria</taxon>
        <taxon>Candidatus Adleribacteriota</taxon>
    </lineage>
</organism>
<dbReference type="Gene3D" id="1.10.101.10">
    <property type="entry name" value="PGBD-like superfamily/PGBD"/>
    <property type="match status" value="1"/>
</dbReference>
<dbReference type="Proteomes" id="UP000034740">
    <property type="component" value="Unassembled WGS sequence"/>
</dbReference>
<evidence type="ECO:0000256" key="1">
    <source>
        <dbReference type="SAM" id="SignalP"/>
    </source>
</evidence>
<sequence length="1169" mass="117470">MTITNSSTRLVALATGVAVALALMGAVAIAPAQAAALTQAQIQSIVSLLASFGADSATIANVTAALQGQATPGTGGSAGACPALSRDLQQGSSGADVKALQVFLNGSASTQLAVTGAGSPGNESIYFGPITKAAAMKFQAANNVAPVAGYVGPITRAAIAAVCGTTPSPTPTPTPTPGTGVSVSAAIQPMNGLAPDNANRIPFTNFTLTAGNDGDVTINSITVERQGAANDAIFAGVVLLDASTGAQVGIARTLNSNHQATIGDTVVIPRGTSKTFTVAGNRADTNSHAGEVASLAVVAVNTSAAVSGSLPITGASHTVNETLSIGTISTTTSAFDPAAAQTKNLGDTAVRFTGQRFTAGSAEDLKLHSLRWRQVGTVGPSDLANVQTLIDGTVYPTTVDSSGKYYTSVFPGGISIPKGNTIDIHVRGDIVGANSASRTVDFDIDKSTDIYFVGQTYGFGIGMSHSTSTPWTSGYVTTINAATVNLIGKAAEVPAQNIAVQVANQPLGGFVTDFKGEGVTMTQMIFNISYGTNADSNASELLTSISIVDENGKIVAGPVDASASGGLQVATFSDSVTFPTGRHVFSLKGKLPSTVSNNQTVSASTTPSGWSGRTGAITGNTISITQGNFSMNTMTVKTGSVTASVSGTPAAQNVVAGVIGFTAANIIFDAGQSGEDVRFNSAQFRYTDGMTTDVSNCVAYDGSQRLNDTSVNPSSTAAHTFTFDTALVVPKGTTKTVAIKCDIPGSATASDTFAWGVTDGDTISGTGIGSGSSIAASITTGGNTMTIAGSGALTVSRDASAPSYTIAVAGVSNSLLNIIRFDGTNEDQKLDRVALEMANGASTSTPSNINKVTLWDGATKVGEAIFTSRYATSTIGTCTGCGTVTIPANGYKVITVKGDLAGIGTGQATTTNGLLLEVEYDGNDTTGTRSIGQASGTTINQGSATDTDGAGIRIFRDVPTVAQYSSGACSSLGTLITGTAQAVHCFSVTASNTGNPNGIGLYKFTVNVATSANSAVTGTTSVENLDIYAYTDSAMSQAVSGYTDGLVFDGTDGQIIAGDNSAVLSSVLQVPAGSTYYFKVVLDVALTAGTGTFSGSLTTKLVGDAAYPHLGGPLTAKAATVDGNGGGNDDFIWSPNATTTSTAHNLDWTNGYGISGLPSAGLSGQTLSK</sequence>
<evidence type="ECO:0008006" key="4">
    <source>
        <dbReference type="Google" id="ProtNLM"/>
    </source>
</evidence>
<proteinExistence type="predicted"/>
<dbReference type="InterPro" id="IPR036365">
    <property type="entry name" value="PGBD-like_sf"/>
</dbReference>